<name>A0A2K4FBK2_9STAP</name>
<organism evidence="3 4">
    <name type="scientific">Staphylococcus argensis</name>
    <dbReference type="NCBI Taxonomy" id="1607738"/>
    <lineage>
        <taxon>Bacteria</taxon>
        <taxon>Bacillati</taxon>
        <taxon>Bacillota</taxon>
        <taxon>Bacilli</taxon>
        <taxon>Bacillales</taxon>
        <taxon>Staphylococcaceae</taxon>
        <taxon>Staphylococcus</taxon>
    </lineage>
</organism>
<dbReference type="GO" id="GO:0004792">
    <property type="term" value="F:thiosulfate-cyanide sulfurtransferase activity"/>
    <property type="evidence" value="ECO:0007669"/>
    <property type="project" value="TreeGrafter"/>
</dbReference>
<accession>A0A2K4FBK2</accession>
<dbReference type="Proteomes" id="UP000242712">
    <property type="component" value="Unassembled WGS sequence"/>
</dbReference>
<comment type="similarity">
    <text evidence="1">Belongs to the HesA/MoeB/ThiF family.</text>
</comment>
<dbReference type="SUPFAM" id="SSF69572">
    <property type="entry name" value="Activating enzymes of the ubiquitin-like proteins"/>
    <property type="match status" value="1"/>
</dbReference>
<comment type="caution">
    <text evidence="3">The sequence shown here is derived from an EMBL/GenBank/DDBJ whole genome shotgun (WGS) entry which is preliminary data.</text>
</comment>
<dbReference type="Pfam" id="PF00899">
    <property type="entry name" value="ThiF"/>
    <property type="match status" value="1"/>
</dbReference>
<evidence type="ECO:0000256" key="1">
    <source>
        <dbReference type="ARBA" id="ARBA00009919"/>
    </source>
</evidence>
<reference evidence="3 4" key="1">
    <citation type="submission" date="2017-08" db="EMBL/GenBank/DDBJ databases">
        <title>Draft genome sequences of 64 type strains of genus Staph aureus.</title>
        <authorList>
            <person name="Cole K."/>
            <person name="Golubchik T."/>
            <person name="Russell J."/>
            <person name="Foster D."/>
            <person name="Llewelyn M."/>
            <person name="Wilson D."/>
            <person name="Crook D."/>
            <person name="Paul J."/>
        </authorList>
    </citation>
    <scope>NUCLEOTIDE SEQUENCE [LARGE SCALE GENOMIC DNA]</scope>
    <source>
        <strain evidence="3 4">DSM 29875</strain>
    </source>
</reference>
<dbReference type="RefSeq" id="WP_103372116.1">
    <property type="nucleotide sequence ID" value="NZ_CBCRVO010000002.1"/>
</dbReference>
<evidence type="ECO:0000313" key="4">
    <source>
        <dbReference type="Proteomes" id="UP000242712"/>
    </source>
</evidence>
<dbReference type="OrthoDB" id="9804286at2"/>
<dbReference type="InterPro" id="IPR045886">
    <property type="entry name" value="ThiF/MoeB/HesA"/>
</dbReference>
<dbReference type="PANTHER" id="PTHR10953:SF102">
    <property type="entry name" value="ADENYLYLTRANSFERASE AND SULFURTRANSFERASE MOCS3"/>
    <property type="match status" value="1"/>
</dbReference>
<evidence type="ECO:0000313" key="3">
    <source>
        <dbReference type="EMBL" id="POA08325.1"/>
    </source>
</evidence>
<dbReference type="EMBL" id="PPPX01000016">
    <property type="protein sequence ID" value="POA08325.1"/>
    <property type="molecule type" value="Genomic_DNA"/>
</dbReference>
<dbReference type="GO" id="GO:0016779">
    <property type="term" value="F:nucleotidyltransferase activity"/>
    <property type="evidence" value="ECO:0007669"/>
    <property type="project" value="TreeGrafter"/>
</dbReference>
<keyword evidence="4" id="KW-1185">Reference proteome</keyword>
<dbReference type="CDD" id="cd00757">
    <property type="entry name" value="ThiF_MoeB_HesA_family"/>
    <property type="match status" value="1"/>
</dbReference>
<dbReference type="GO" id="GO:0008641">
    <property type="term" value="F:ubiquitin-like modifier activating enzyme activity"/>
    <property type="evidence" value="ECO:0007669"/>
    <property type="project" value="InterPro"/>
</dbReference>
<gene>
    <name evidence="3" type="ORF">CD039_09555</name>
</gene>
<dbReference type="GO" id="GO:0008146">
    <property type="term" value="F:sulfotransferase activity"/>
    <property type="evidence" value="ECO:0007669"/>
    <property type="project" value="TreeGrafter"/>
</dbReference>
<dbReference type="InterPro" id="IPR035985">
    <property type="entry name" value="Ubiquitin-activating_enz"/>
</dbReference>
<proteinExistence type="inferred from homology"/>
<sequence length="332" mass="37151">MTRYARQARFGPFGEQGQAQLEGLHVLIIGAGALGSHTAEMLVRMGVGRLTIADMDIVEMSNLHRQAVYDEQDVAEMLPKVKALKHKLANVNSQVPISTLYMEVTPTNISQLIRGTQPDVIIDGMDNFRMRYLINEAACEAQIPWIYGAVVGSKGSVYAFDFTGPCLKCLFGEMPETAESCAINGILPPVVQQVASMQVSELLRYASGNGFSKKLVTIDTFQVKYQTMNVDALKDTDCRVCSQHDYQLLNHNEHHPIEDLCGNAIRFRFKPQVFDHAELLPGTIVKRNNFATIIHYQDYTLTLFKDGRMNVHGLTEDTDVKTLFNTINKSFK</sequence>
<dbReference type="GeneID" id="98298591"/>
<dbReference type="PANTHER" id="PTHR10953">
    <property type="entry name" value="UBIQUITIN-ACTIVATING ENZYME E1"/>
    <property type="match status" value="1"/>
</dbReference>
<protein>
    <submittedName>
        <fullName evidence="3">Thiamine/molybdopterin biosynthesis protein</fullName>
    </submittedName>
</protein>
<dbReference type="InterPro" id="IPR000594">
    <property type="entry name" value="ThiF_NAD_FAD-bd"/>
</dbReference>
<feature type="domain" description="THIF-type NAD/FAD binding fold" evidence="2">
    <location>
        <begin position="4"/>
        <end position="240"/>
    </location>
</feature>
<dbReference type="GO" id="GO:0005829">
    <property type="term" value="C:cytosol"/>
    <property type="evidence" value="ECO:0007669"/>
    <property type="project" value="TreeGrafter"/>
</dbReference>
<evidence type="ECO:0000259" key="2">
    <source>
        <dbReference type="Pfam" id="PF00899"/>
    </source>
</evidence>
<dbReference type="Gene3D" id="3.40.50.720">
    <property type="entry name" value="NAD(P)-binding Rossmann-like Domain"/>
    <property type="match status" value="1"/>
</dbReference>
<dbReference type="FunFam" id="3.40.50.720:FF:000080">
    <property type="entry name" value="Thiazole biosynthesis adenylyltransferase ThiF"/>
    <property type="match status" value="1"/>
</dbReference>
<dbReference type="AlphaFoldDB" id="A0A2K4FBK2"/>